<organism evidence="2 3">
    <name type="scientific">Mycena chlorophos</name>
    <name type="common">Agaric fungus</name>
    <name type="synonym">Agaricus chlorophos</name>
    <dbReference type="NCBI Taxonomy" id="658473"/>
    <lineage>
        <taxon>Eukaryota</taxon>
        <taxon>Fungi</taxon>
        <taxon>Dikarya</taxon>
        <taxon>Basidiomycota</taxon>
        <taxon>Agaricomycotina</taxon>
        <taxon>Agaricomycetes</taxon>
        <taxon>Agaricomycetidae</taxon>
        <taxon>Agaricales</taxon>
        <taxon>Marasmiineae</taxon>
        <taxon>Mycenaceae</taxon>
        <taxon>Mycena</taxon>
    </lineage>
</organism>
<evidence type="ECO:0000313" key="2">
    <source>
        <dbReference type="EMBL" id="KAF7313993.1"/>
    </source>
</evidence>
<comment type="caution">
    <text evidence="2">The sequence shown here is derived from an EMBL/GenBank/DDBJ whole genome shotgun (WGS) entry which is preliminary data.</text>
</comment>
<dbReference type="EMBL" id="JACAZE010000006">
    <property type="protein sequence ID" value="KAF7313993.1"/>
    <property type="molecule type" value="Genomic_DNA"/>
</dbReference>
<keyword evidence="3" id="KW-1185">Reference proteome</keyword>
<accession>A0A8H6T8T7</accession>
<gene>
    <name evidence="2" type="ORF">HMN09_00557800</name>
</gene>
<sequence>MTTVCPSQRPLPGDSNAATAQDGHIDGTSESASIASDSSDEPKYLLFHVDHTTFEVPCDMGGAAKLLDVLRARVKSYRSEHQAVIDRLEEYMEYMNMLQTQLDLLDHRMTVAQGDVRRAETTLNSMGLLLATMAEA</sequence>
<protein>
    <submittedName>
        <fullName evidence="2">Uncharacterized protein</fullName>
    </submittedName>
</protein>
<dbReference type="Proteomes" id="UP000613580">
    <property type="component" value="Unassembled WGS sequence"/>
</dbReference>
<dbReference type="AlphaFoldDB" id="A0A8H6T8T7"/>
<reference evidence="2" key="1">
    <citation type="submission" date="2020-05" db="EMBL/GenBank/DDBJ databases">
        <title>Mycena genomes resolve the evolution of fungal bioluminescence.</title>
        <authorList>
            <person name="Tsai I.J."/>
        </authorList>
    </citation>
    <scope>NUCLEOTIDE SEQUENCE</scope>
    <source>
        <strain evidence="2">110903Hualien_Pintung</strain>
    </source>
</reference>
<feature type="region of interest" description="Disordered" evidence="1">
    <location>
        <begin position="1"/>
        <end position="37"/>
    </location>
</feature>
<proteinExistence type="predicted"/>
<evidence type="ECO:0000256" key="1">
    <source>
        <dbReference type="SAM" id="MobiDB-lite"/>
    </source>
</evidence>
<name>A0A8H6T8T7_MYCCL</name>
<evidence type="ECO:0000313" key="3">
    <source>
        <dbReference type="Proteomes" id="UP000613580"/>
    </source>
</evidence>